<gene>
    <name evidence="1" type="ORF">GON26_04445</name>
</gene>
<evidence type="ECO:0000313" key="2">
    <source>
        <dbReference type="Proteomes" id="UP000471501"/>
    </source>
</evidence>
<organism evidence="1 2">
    <name type="scientific">Flavobacterium hydrocarbonoxydans</name>
    <dbReference type="NCBI Taxonomy" id="2683249"/>
    <lineage>
        <taxon>Bacteria</taxon>
        <taxon>Pseudomonadati</taxon>
        <taxon>Bacteroidota</taxon>
        <taxon>Flavobacteriia</taxon>
        <taxon>Flavobacteriales</taxon>
        <taxon>Flavobacteriaceae</taxon>
        <taxon>Flavobacterium</taxon>
    </lineage>
</organism>
<comment type="caution">
    <text evidence="1">The sequence shown here is derived from an EMBL/GenBank/DDBJ whole genome shotgun (WGS) entry which is preliminary data.</text>
</comment>
<protein>
    <submittedName>
        <fullName evidence="1">DUF4276 family protein</fullName>
    </submittedName>
</protein>
<reference evidence="1 2" key="1">
    <citation type="submission" date="2019-12" db="EMBL/GenBank/DDBJ databases">
        <authorList>
            <person name="Kim Y.S."/>
        </authorList>
    </citation>
    <scope>NUCLEOTIDE SEQUENCE [LARGE SCALE GENOMIC DNA]</scope>
    <source>
        <strain evidence="1 2">GA093</strain>
    </source>
</reference>
<keyword evidence="2" id="KW-1185">Reference proteome</keyword>
<dbReference type="Pfam" id="PF14103">
    <property type="entry name" value="DUF4276"/>
    <property type="match status" value="1"/>
</dbReference>
<accession>A0A6I4NGZ2</accession>
<proteinExistence type="predicted"/>
<dbReference type="InterPro" id="IPR025455">
    <property type="entry name" value="DUF4276"/>
</dbReference>
<evidence type="ECO:0000313" key="1">
    <source>
        <dbReference type="EMBL" id="MWB93598.1"/>
    </source>
</evidence>
<dbReference type="AlphaFoldDB" id="A0A6I4NGZ2"/>
<dbReference type="Proteomes" id="UP000471501">
    <property type="component" value="Unassembled WGS sequence"/>
</dbReference>
<dbReference type="RefSeq" id="WP_160373522.1">
    <property type="nucleotide sequence ID" value="NZ_WSTB01000002.1"/>
</dbReference>
<dbReference type="EMBL" id="WSTB01000002">
    <property type="protein sequence ID" value="MWB93598.1"/>
    <property type="molecule type" value="Genomic_DNA"/>
</dbReference>
<sequence length="227" mass="26310">MKDLYFIVEGETELEFVNKILIPYFYSQGISCHIQGYPITMSGGGHGFNNIQHFINTITPVLNYQNEPIITTLIDYFQLNSEKKLPGYSTSLNYALTNDRVNYLESKLNDVVQSISPYRYFVPYIQKHEMETLLFSNPEEGFYLESDKIKNSVLEICKQYQNVEDINGSLQGAPSKRLEAIYKADGKKYEKIIDGIDIADLTGIQKILEKCPRFRNWIEHLIRLLKE</sequence>
<name>A0A6I4NGZ2_9FLAO</name>